<keyword evidence="3" id="KW-1015">Disulfide bond</keyword>
<dbReference type="OrthoDB" id="6289736at2"/>
<evidence type="ECO:0000313" key="6">
    <source>
        <dbReference type="Proteomes" id="UP000318242"/>
    </source>
</evidence>
<comment type="caution">
    <text evidence="5">The sequence shown here is derived from an EMBL/GenBank/DDBJ whole genome shotgun (WGS) entry which is preliminary data.</text>
</comment>
<evidence type="ECO:0000256" key="3">
    <source>
        <dbReference type="ARBA" id="ARBA00023157"/>
    </source>
</evidence>
<organism evidence="5 6">
    <name type="scientific">Vibrio comitans NBRC 102076</name>
    <dbReference type="NCBI Taxonomy" id="1219078"/>
    <lineage>
        <taxon>Bacteria</taxon>
        <taxon>Pseudomonadati</taxon>
        <taxon>Pseudomonadota</taxon>
        <taxon>Gammaproteobacteria</taxon>
        <taxon>Vibrionales</taxon>
        <taxon>Vibrionaceae</taxon>
        <taxon>Vibrio</taxon>
    </lineage>
</organism>
<evidence type="ECO:0000256" key="1">
    <source>
        <dbReference type="ARBA" id="ARBA00004613"/>
    </source>
</evidence>
<name>A0A4Y3IRU4_9VIBR</name>
<evidence type="ECO:0000256" key="2">
    <source>
        <dbReference type="ARBA" id="ARBA00022525"/>
    </source>
</evidence>
<evidence type="ECO:0000313" key="5">
    <source>
        <dbReference type="EMBL" id="GEA62281.1"/>
    </source>
</evidence>
<dbReference type="Proteomes" id="UP000318242">
    <property type="component" value="Unassembled WGS sequence"/>
</dbReference>
<reference evidence="5 6" key="1">
    <citation type="submission" date="2019-06" db="EMBL/GenBank/DDBJ databases">
        <title>Whole genome shotgun sequence of Vibrio comitans NBRC 102076.</title>
        <authorList>
            <person name="Hosoyama A."/>
            <person name="Uohara A."/>
            <person name="Ohji S."/>
            <person name="Ichikawa N."/>
        </authorList>
    </citation>
    <scope>NUCLEOTIDE SEQUENCE [LARGE SCALE GENOMIC DNA]</scope>
    <source>
        <strain evidence="5 6">NBRC 102076</strain>
    </source>
</reference>
<dbReference type="GO" id="GO:0005576">
    <property type="term" value="C:extracellular region"/>
    <property type="evidence" value="ECO:0007669"/>
    <property type="project" value="UniProtKB-SubCell"/>
</dbReference>
<keyword evidence="6" id="KW-1185">Reference proteome</keyword>
<dbReference type="RefSeq" id="WP_141272921.1">
    <property type="nucleotide sequence ID" value="NZ_BJLH01000018.1"/>
</dbReference>
<dbReference type="InterPro" id="IPR026645">
    <property type="entry name" value="Dermatopontin"/>
</dbReference>
<keyword evidence="4" id="KW-0812">Transmembrane</keyword>
<feature type="transmembrane region" description="Helical" evidence="4">
    <location>
        <begin position="6"/>
        <end position="26"/>
    </location>
</feature>
<sequence length="107" mass="12017">MDKAIIGILSAIVGAFVAGVLGWNFLSEQIVQKIDTRLKEHGYEIPYKKTNQSLIFGNKHVSQASSYDAEQNFNCPQNMVLTGVKSIHYNSTEDRSFTFTCTLLRVE</sequence>
<comment type="subcellular location">
    <subcellularLocation>
        <location evidence="1">Secreted</location>
    </subcellularLocation>
</comment>
<evidence type="ECO:0000256" key="4">
    <source>
        <dbReference type="SAM" id="Phobius"/>
    </source>
</evidence>
<protein>
    <submittedName>
        <fullName evidence="5">Uncharacterized protein</fullName>
    </submittedName>
</protein>
<dbReference type="EMBL" id="BJLH01000018">
    <property type="protein sequence ID" value="GEA62281.1"/>
    <property type="molecule type" value="Genomic_DNA"/>
</dbReference>
<keyword evidence="2" id="KW-0964">Secreted</keyword>
<keyword evidence="4" id="KW-1133">Transmembrane helix</keyword>
<dbReference type="Pfam" id="PF14704">
    <property type="entry name" value="DERM"/>
    <property type="match status" value="1"/>
</dbReference>
<proteinExistence type="predicted"/>
<keyword evidence="4" id="KW-0472">Membrane</keyword>
<dbReference type="AlphaFoldDB" id="A0A4Y3IRU4"/>
<accession>A0A4Y3IRU4</accession>
<gene>
    <name evidence="5" type="ORF">VCO01S_34740</name>
</gene>